<evidence type="ECO:0000256" key="1">
    <source>
        <dbReference type="SAM" id="MobiDB-lite"/>
    </source>
</evidence>
<dbReference type="Proteomes" id="UP000028027">
    <property type="component" value="Unassembled WGS sequence"/>
</dbReference>
<reference evidence="2 3" key="1">
    <citation type="submission" date="2014-06" db="EMBL/GenBank/DDBJ databases">
        <authorList>
            <person name="Ngugi D.K."/>
            <person name="Blom J."/>
            <person name="Alam I."/>
            <person name="Rashid M."/>
            <person name="Ba Alawi W."/>
            <person name="Zhang G."/>
            <person name="Hikmawan T."/>
            <person name="Guan Y."/>
            <person name="Antunes A."/>
            <person name="Siam R."/>
            <person name="Eldorry H."/>
            <person name="Bajic V."/>
            <person name="Stingl U."/>
        </authorList>
    </citation>
    <scope>NUCLEOTIDE SEQUENCE [LARGE SCALE GENOMIC DNA]</scope>
    <source>
        <strain evidence="2">SCGC AAA799-E16</strain>
    </source>
</reference>
<accession>A0A081S3S8</accession>
<dbReference type="AlphaFoldDB" id="A0A081S3S8"/>
<proteinExistence type="predicted"/>
<sequence length="59" mass="6490">MVEGGKTKVSSNEQPFHSRKETAKEIGVSSTTFERAKKVIELASPKLKEQVRSGQTSIN</sequence>
<dbReference type="EMBL" id="JNVL01000043">
    <property type="protein sequence ID" value="KER05581.1"/>
    <property type="molecule type" value="Genomic_DNA"/>
</dbReference>
<feature type="region of interest" description="Disordered" evidence="1">
    <location>
        <begin position="1"/>
        <end position="31"/>
    </location>
</feature>
<evidence type="ECO:0000313" key="3">
    <source>
        <dbReference type="Proteomes" id="UP000028027"/>
    </source>
</evidence>
<organism evidence="2 3">
    <name type="scientific">Marine Group I thaumarchaeote SCGC AAA799-E16</name>
    <dbReference type="NCBI Taxonomy" id="1502292"/>
    <lineage>
        <taxon>Archaea</taxon>
        <taxon>Nitrososphaerota</taxon>
        <taxon>Marine Group I</taxon>
    </lineage>
</organism>
<gene>
    <name evidence="2" type="ORF">AAA799E16_01753</name>
</gene>
<comment type="caution">
    <text evidence="2">The sequence shown here is derived from an EMBL/GenBank/DDBJ whole genome shotgun (WGS) entry which is preliminary data.</text>
</comment>
<keyword evidence="3" id="KW-1185">Reference proteome</keyword>
<evidence type="ECO:0000313" key="2">
    <source>
        <dbReference type="EMBL" id="KER05581.1"/>
    </source>
</evidence>
<protein>
    <submittedName>
        <fullName evidence="2">Uncharacterized protein</fullName>
    </submittedName>
</protein>
<name>A0A081S3S8_9ARCH</name>